<feature type="non-terminal residue" evidence="1">
    <location>
        <position position="1"/>
    </location>
</feature>
<accession>A0ACA9K4C3</accession>
<protein>
    <submittedName>
        <fullName evidence="1">16419_t:CDS:1</fullName>
    </submittedName>
</protein>
<evidence type="ECO:0000313" key="2">
    <source>
        <dbReference type="Proteomes" id="UP000789525"/>
    </source>
</evidence>
<name>A0ACA9K4C3_9GLOM</name>
<organism evidence="1 2">
    <name type="scientific">Acaulospora colombiana</name>
    <dbReference type="NCBI Taxonomy" id="27376"/>
    <lineage>
        <taxon>Eukaryota</taxon>
        <taxon>Fungi</taxon>
        <taxon>Fungi incertae sedis</taxon>
        <taxon>Mucoromycota</taxon>
        <taxon>Glomeromycotina</taxon>
        <taxon>Glomeromycetes</taxon>
        <taxon>Diversisporales</taxon>
        <taxon>Acaulosporaceae</taxon>
        <taxon>Acaulospora</taxon>
    </lineage>
</organism>
<proteinExistence type="predicted"/>
<reference evidence="1" key="1">
    <citation type="submission" date="2021-06" db="EMBL/GenBank/DDBJ databases">
        <authorList>
            <person name="Kallberg Y."/>
            <person name="Tangrot J."/>
            <person name="Rosling A."/>
        </authorList>
    </citation>
    <scope>NUCLEOTIDE SEQUENCE</scope>
    <source>
        <strain evidence="1">CL356</strain>
    </source>
</reference>
<evidence type="ECO:0000313" key="1">
    <source>
        <dbReference type="EMBL" id="CAG8450846.1"/>
    </source>
</evidence>
<sequence length="167" mass="19418">IDEEKFAAYMQDREKREKRMQFENYKKSLEMERKAKEEHHAEIINELATSKIPASRILKAKKETGPKKPSSLEDPILNSLQIKDSGIEWYGVDHVPREDAQEFDPIASEYMEIDHYTLKDKYADSYLPTPTLLLKAGGYNQKLIYERSLQSAFSGIFDRCGPEIKQE</sequence>
<gene>
    <name evidence="1" type="ORF">ACOLOM_LOCUS747</name>
</gene>
<keyword evidence="2" id="KW-1185">Reference proteome</keyword>
<dbReference type="EMBL" id="CAJVPT010000806">
    <property type="protein sequence ID" value="CAG8450846.1"/>
    <property type="molecule type" value="Genomic_DNA"/>
</dbReference>
<comment type="caution">
    <text evidence="1">The sequence shown here is derived from an EMBL/GenBank/DDBJ whole genome shotgun (WGS) entry which is preliminary data.</text>
</comment>
<dbReference type="Proteomes" id="UP000789525">
    <property type="component" value="Unassembled WGS sequence"/>
</dbReference>